<accession>A0A398CTT3</accession>
<evidence type="ECO:0000259" key="1">
    <source>
        <dbReference type="SMART" id="SM00909"/>
    </source>
</evidence>
<dbReference type="SMART" id="SM00909">
    <property type="entry name" value="Germane"/>
    <property type="match status" value="3"/>
</dbReference>
<feature type="domain" description="GerMN" evidence="1">
    <location>
        <begin position="77"/>
        <end position="165"/>
    </location>
</feature>
<comment type="caution">
    <text evidence="2">The sequence shown here is derived from an EMBL/GenBank/DDBJ whole genome shotgun (WGS) entry which is preliminary data.</text>
</comment>
<evidence type="ECO:0000313" key="3">
    <source>
        <dbReference type="Proteomes" id="UP000266328"/>
    </source>
</evidence>
<sequence>MTIRSRQGRMRGRRRSQDGGLLVLILALVLALVVGSSFRKAGGRSTSVVLWYLDASTRELVSNPAVAKLPTRRVEQVAGIIDLLRTPPADQGLATAVPAGFTAHRATLLSGGILDVVLGVARDQPPMGFAEENALYWQLVNSMLNLPGVRSIELSVDGRPRGTFLSFVKTQRELGANEVMLDKGQLVDLYFVGRDGRYVVERRTLPTGLTRSQLAFQATRALMEGPVHPSLVSPLPGTEVLRGVTVSGRTASVDFEESVLKLNMGAQEEEQVKNSLVLTLTRLAGVSRVRLLVGGNNVEGLFGHVDTVDPLFRLDGRLEEGMALAVYSLTEVDGDKLPVLTVYQQKQALMGRNVMISKSIAQLGNPPGGDASLVPHGTSVTAMVLEASTGMLRLSLVMTPLPEDQAAEALMVEQLRLSLTELPSVTWLQVGVNGSVAFLPGGYYIGKPFSR</sequence>
<feature type="domain" description="GerMN" evidence="1">
    <location>
        <begin position="356"/>
        <end position="441"/>
    </location>
</feature>
<reference evidence="2 3" key="1">
    <citation type="submission" date="2018-09" db="EMBL/GenBank/DDBJ databases">
        <title>Discovery and Ecogenomic Context for Candidatus Cryosericales, a Global Caldiserica Order Active in Thawing Permafrost.</title>
        <authorList>
            <person name="Martinez M.A."/>
            <person name="Woodcroft B.J."/>
            <person name="Ignacio Espinoza J.C."/>
            <person name="Zayed A."/>
            <person name="Singleton C.M."/>
            <person name="Boyd J."/>
            <person name="Li Y.-F."/>
            <person name="Purvine S."/>
            <person name="Maughan H."/>
            <person name="Hodgkins S.B."/>
            <person name="Anderson D."/>
            <person name="Sederholm M."/>
            <person name="Temperton B."/>
            <person name="Saleska S.R."/>
            <person name="Tyson G.W."/>
            <person name="Rich V.I."/>
        </authorList>
    </citation>
    <scope>NUCLEOTIDE SEQUENCE [LARGE SCALE GENOMIC DNA]</scope>
    <source>
        <strain evidence="2 3">SMC7</strain>
    </source>
</reference>
<dbReference type="Pfam" id="PF10646">
    <property type="entry name" value="Germane"/>
    <property type="match status" value="2"/>
</dbReference>
<dbReference type="Proteomes" id="UP000266328">
    <property type="component" value="Unassembled WGS sequence"/>
</dbReference>
<dbReference type="OrthoDB" id="4843507at2"/>
<name>A0A398CTT3_9BACT</name>
<feature type="domain" description="GerMN" evidence="1">
    <location>
        <begin position="215"/>
        <end position="302"/>
    </location>
</feature>
<proteinExistence type="predicted"/>
<dbReference type="EMBL" id="QXIS01000028">
    <property type="protein sequence ID" value="RIE06022.1"/>
    <property type="molecule type" value="Genomic_DNA"/>
</dbReference>
<dbReference type="AlphaFoldDB" id="A0A398CTT3"/>
<keyword evidence="3" id="KW-1185">Reference proteome</keyword>
<organism evidence="2 3">
    <name type="scientific">Candidatus Cryosericum terrychapinii</name>
    <dbReference type="NCBI Taxonomy" id="2290919"/>
    <lineage>
        <taxon>Bacteria</taxon>
        <taxon>Pseudomonadati</taxon>
        <taxon>Caldisericota/Cryosericota group</taxon>
        <taxon>Candidatus Cryosericota</taxon>
        <taxon>Candidatus Cryosericia</taxon>
        <taxon>Candidatus Cryosericales</taxon>
        <taxon>Candidatus Cryosericaceae</taxon>
        <taxon>Candidatus Cryosericum</taxon>
    </lineage>
</organism>
<dbReference type="InterPro" id="IPR019606">
    <property type="entry name" value="GerMN"/>
</dbReference>
<evidence type="ECO:0000313" key="2">
    <source>
        <dbReference type="EMBL" id="RIE06022.1"/>
    </source>
</evidence>
<gene>
    <name evidence="2" type="ORF">SMC7_04620</name>
</gene>
<protein>
    <recommendedName>
        <fullName evidence="1">GerMN domain-containing protein</fullName>
    </recommendedName>
</protein>